<keyword evidence="3" id="KW-1003">Cell membrane</keyword>
<dbReference type="PANTHER" id="PTHR30009">
    <property type="entry name" value="CYTOCHROME C-TYPE SYNTHESIS PROTEIN AND PTS TRANSMEMBRANE COMPONENT"/>
    <property type="match status" value="1"/>
</dbReference>
<organism evidence="15 16">
    <name type="scientific">Entomospira culicis</name>
    <dbReference type="NCBI Taxonomy" id="2719989"/>
    <lineage>
        <taxon>Bacteria</taxon>
        <taxon>Pseudomonadati</taxon>
        <taxon>Spirochaetota</taxon>
        <taxon>Spirochaetia</taxon>
        <taxon>Spirochaetales</taxon>
        <taxon>Spirochaetaceae</taxon>
        <taxon>Entomospira</taxon>
    </lineage>
</organism>
<dbReference type="InterPro" id="IPR011301">
    <property type="entry name" value="PTS_Mal/Glc-sp_IIBC_component"/>
</dbReference>
<evidence type="ECO:0000313" key="15">
    <source>
        <dbReference type="EMBL" id="NIZ68899.1"/>
    </source>
</evidence>
<keyword evidence="16" id="KW-1185">Reference proteome</keyword>
<evidence type="ECO:0000256" key="4">
    <source>
        <dbReference type="ARBA" id="ARBA00022597"/>
    </source>
</evidence>
<comment type="subcellular location">
    <subcellularLocation>
        <location evidence="1">Cell membrane</location>
        <topology evidence="1">Multi-pass membrane protein</topology>
    </subcellularLocation>
</comment>
<dbReference type="FunFam" id="3.30.1360.60:FF:000001">
    <property type="entry name" value="PTS system glucose-specific IIBC component PtsG"/>
    <property type="match status" value="1"/>
</dbReference>
<reference evidence="15" key="1">
    <citation type="submission" date="2020-03" db="EMBL/GenBank/DDBJ databases">
        <title>Spirochaetal bacteria isolated from arthropods constitute a novel genus Entomospira genus novum within the order Spirochaetales.</title>
        <authorList>
            <person name="Grana-Miraglia L."/>
            <person name="Sikutova S."/>
            <person name="Fingerle V."/>
            <person name="Sing A."/>
            <person name="Castillo-Ramirez S."/>
            <person name="Margos G."/>
            <person name="Rudolf I."/>
        </authorList>
    </citation>
    <scope>NUCLEOTIDE SEQUENCE</scope>
    <source>
        <strain evidence="15">BR149</strain>
    </source>
</reference>
<dbReference type="InterPro" id="IPR013013">
    <property type="entry name" value="PTS_EIIC_1"/>
</dbReference>
<dbReference type="InterPro" id="IPR050429">
    <property type="entry name" value="PTS_Glucose_EIICBA"/>
</dbReference>
<comment type="caution">
    <text evidence="15">The sequence shown here is derived from an EMBL/GenBank/DDBJ whole genome shotgun (WGS) entry which is preliminary data.</text>
</comment>
<dbReference type="InterPro" id="IPR036878">
    <property type="entry name" value="Glu_permease_IIB"/>
</dbReference>
<dbReference type="NCBIfam" id="NF007509">
    <property type="entry name" value="PRK10110.1"/>
    <property type="match status" value="1"/>
</dbReference>
<dbReference type="Pfam" id="PF00367">
    <property type="entry name" value="PTS_EIIB"/>
    <property type="match status" value="1"/>
</dbReference>
<dbReference type="PANTHER" id="PTHR30009:SF20">
    <property type="entry name" value="PTS SYSTEM GLUCOSE-SPECIFIC EIICB COMPONENT-RELATED"/>
    <property type="match status" value="1"/>
</dbReference>
<keyword evidence="2" id="KW-0813">Transport</keyword>
<dbReference type="GO" id="GO:0090563">
    <property type="term" value="F:protein-phosphocysteine-sugar phosphotransferase activity"/>
    <property type="evidence" value="ECO:0007669"/>
    <property type="project" value="TreeGrafter"/>
</dbReference>
<evidence type="ECO:0000259" key="13">
    <source>
        <dbReference type="PROSITE" id="PS51098"/>
    </source>
</evidence>
<feature type="transmembrane region" description="Helical" evidence="12">
    <location>
        <begin position="316"/>
        <end position="333"/>
    </location>
</feature>
<dbReference type="InterPro" id="IPR001996">
    <property type="entry name" value="PTS_IIB_1"/>
</dbReference>
<feature type="transmembrane region" description="Helical" evidence="12">
    <location>
        <begin position="61"/>
        <end position="88"/>
    </location>
</feature>
<accession>A0A968KTX0</accession>
<dbReference type="GO" id="GO:0005886">
    <property type="term" value="C:plasma membrane"/>
    <property type="evidence" value="ECO:0007669"/>
    <property type="project" value="UniProtKB-SubCell"/>
</dbReference>
<dbReference type="Proteomes" id="UP000778951">
    <property type="component" value="Unassembled WGS sequence"/>
</dbReference>
<sequence length="520" mass="56810">MQKQPHKSNFWGYFQSLGKTFMLPVSLLAAMGLLLGIGSAFTSSDMLARFPLLSSLPMRYLFGYMSQIGGLAFSNLSIMFAIAIPLGLSRQEKGVAAFAGFVGFMAMHLGTNFALQFHQMIPSDPTLYRSLGQSTIMGIHTIDTGVLGGIMVGAIVARLHTRFYTIKLPDAFAFFGGPRFVPIISALVASVMGLIVPFIWPFFSNAIVALGGLIQKSGIFAPMVFFTSERLLIPIGLHHILVAMVRFTEIGGSELVGDQMVHGALNIFYAQIRDGYEISASATQFLSQGKMPSFLFGLPAVTLAMYHTAFKENRPVIKSLFLSGVIASVVGGITEPIEFLFLFISPMLFLFHAIMTGLGAMVVALLGIRIGNTDGNLIDLVIYGVLQGNDTRWWLILVIGPIWGVLYYVVFRMVIRKKNLKTPGREIIESPEATQDDPLGDGANSRAQLYLNALGGRENILSLDNCITRLRLEIHDAKLVDDAQLKRLGATGVIHVGDQALQVIIGPQVHLLRQEIDKLL</sequence>
<feature type="transmembrane region" description="Helical" evidence="12">
    <location>
        <begin position="180"/>
        <end position="200"/>
    </location>
</feature>
<dbReference type="GO" id="GO:0008982">
    <property type="term" value="F:protein-N(PI)-phosphohistidine-sugar phosphotransferase activity"/>
    <property type="evidence" value="ECO:0007669"/>
    <property type="project" value="InterPro"/>
</dbReference>
<evidence type="ECO:0000256" key="12">
    <source>
        <dbReference type="SAM" id="Phobius"/>
    </source>
</evidence>
<evidence type="ECO:0000256" key="9">
    <source>
        <dbReference type="ARBA" id="ARBA00022989"/>
    </source>
</evidence>
<dbReference type="NCBIfam" id="TIGR02004">
    <property type="entry name" value="PTS-IIBC-malX"/>
    <property type="match status" value="1"/>
</dbReference>
<feature type="transmembrane region" description="Helical" evidence="12">
    <location>
        <begin position="21"/>
        <end position="41"/>
    </location>
</feature>
<dbReference type="Gene3D" id="3.30.1360.60">
    <property type="entry name" value="Glucose permease domain IIB"/>
    <property type="match status" value="1"/>
</dbReference>
<dbReference type="EMBL" id="JAATLM010000001">
    <property type="protein sequence ID" value="NIZ68899.1"/>
    <property type="molecule type" value="Genomic_DNA"/>
</dbReference>
<feature type="transmembrane region" description="Helical" evidence="12">
    <location>
        <begin position="340"/>
        <end position="368"/>
    </location>
</feature>
<evidence type="ECO:0000256" key="10">
    <source>
        <dbReference type="ARBA" id="ARBA00023136"/>
    </source>
</evidence>
<keyword evidence="10 12" id="KW-0472">Membrane</keyword>
<gene>
    <name evidence="15" type="primary">malX</name>
    <name evidence="15" type="ORF">HCT48_01515</name>
</gene>
<keyword evidence="9 12" id="KW-1133">Transmembrane helix</keyword>
<dbReference type="AlphaFoldDB" id="A0A968KTX0"/>
<dbReference type="SUPFAM" id="SSF55604">
    <property type="entry name" value="Glucose permease domain IIB"/>
    <property type="match status" value="1"/>
</dbReference>
<protein>
    <submittedName>
        <fullName evidence="15">PTS maltose transporter subunit IICB</fullName>
    </submittedName>
</protein>
<dbReference type="PROSITE" id="PS01035">
    <property type="entry name" value="PTS_EIIB_TYPE_1_CYS"/>
    <property type="match status" value="1"/>
</dbReference>
<dbReference type="GO" id="GO:0016301">
    <property type="term" value="F:kinase activity"/>
    <property type="evidence" value="ECO:0007669"/>
    <property type="project" value="UniProtKB-KW"/>
</dbReference>
<feature type="transmembrane region" description="Helical" evidence="12">
    <location>
        <begin position="135"/>
        <end position="159"/>
    </location>
</feature>
<evidence type="ECO:0000313" key="16">
    <source>
        <dbReference type="Proteomes" id="UP000778951"/>
    </source>
</evidence>
<keyword evidence="8" id="KW-0418">Kinase</keyword>
<evidence type="ECO:0000256" key="3">
    <source>
        <dbReference type="ARBA" id="ARBA00022475"/>
    </source>
</evidence>
<dbReference type="PROSITE" id="PS51103">
    <property type="entry name" value="PTS_EIIC_TYPE_1"/>
    <property type="match status" value="1"/>
</dbReference>
<keyword evidence="5" id="KW-0808">Transferase</keyword>
<evidence type="ECO:0000256" key="11">
    <source>
        <dbReference type="PROSITE-ProRule" id="PRU00421"/>
    </source>
</evidence>
<keyword evidence="7 12" id="KW-0812">Transmembrane</keyword>
<evidence type="ECO:0000256" key="6">
    <source>
        <dbReference type="ARBA" id="ARBA00022683"/>
    </source>
</evidence>
<evidence type="ECO:0000256" key="2">
    <source>
        <dbReference type="ARBA" id="ARBA00022448"/>
    </source>
</evidence>
<evidence type="ECO:0000256" key="8">
    <source>
        <dbReference type="ARBA" id="ARBA00022777"/>
    </source>
</evidence>
<feature type="domain" description="PTS EIIB type-1" evidence="13">
    <location>
        <begin position="444"/>
        <end position="520"/>
    </location>
</feature>
<dbReference type="PROSITE" id="PS51098">
    <property type="entry name" value="PTS_EIIB_TYPE_1"/>
    <property type="match status" value="1"/>
</dbReference>
<feature type="transmembrane region" description="Helical" evidence="12">
    <location>
        <begin position="206"/>
        <end position="226"/>
    </location>
</feature>
<dbReference type="InterPro" id="IPR003352">
    <property type="entry name" value="PTS_EIIC"/>
</dbReference>
<feature type="active site" description="Phosphocysteine intermediate; for EIIB activity" evidence="11">
    <location>
        <position position="466"/>
    </location>
</feature>
<dbReference type="Pfam" id="PF02378">
    <property type="entry name" value="PTS_EIIC"/>
    <property type="match status" value="1"/>
</dbReference>
<evidence type="ECO:0000256" key="5">
    <source>
        <dbReference type="ARBA" id="ARBA00022679"/>
    </source>
</evidence>
<dbReference type="RefSeq" id="WP_167695012.1">
    <property type="nucleotide sequence ID" value="NZ_CP118181.1"/>
</dbReference>
<feature type="domain" description="PTS EIIC type-1" evidence="14">
    <location>
        <begin position="8"/>
        <end position="427"/>
    </location>
</feature>
<evidence type="ECO:0000259" key="14">
    <source>
        <dbReference type="PROSITE" id="PS51103"/>
    </source>
</evidence>
<feature type="transmembrane region" description="Helical" evidence="12">
    <location>
        <begin position="393"/>
        <end position="415"/>
    </location>
</feature>
<dbReference type="NCBIfam" id="TIGR00826">
    <property type="entry name" value="EIIB_glc"/>
    <property type="match status" value="1"/>
</dbReference>
<dbReference type="CDD" id="cd00212">
    <property type="entry name" value="PTS_IIB_glc"/>
    <property type="match status" value="1"/>
</dbReference>
<keyword evidence="4" id="KW-0762">Sugar transport</keyword>
<name>A0A968KTX0_9SPIO</name>
<evidence type="ECO:0000256" key="1">
    <source>
        <dbReference type="ARBA" id="ARBA00004651"/>
    </source>
</evidence>
<dbReference type="GO" id="GO:0009401">
    <property type="term" value="P:phosphoenolpyruvate-dependent sugar phosphotransferase system"/>
    <property type="evidence" value="ECO:0007669"/>
    <property type="project" value="UniProtKB-KW"/>
</dbReference>
<feature type="transmembrane region" description="Helical" evidence="12">
    <location>
        <begin position="293"/>
        <end position="310"/>
    </location>
</feature>
<dbReference type="InterPro" id="IPR018113">
    <property type="entry name" value="PTrfase_EIIB_Cys"/>
</dbReference>
<evidence type="ECO:0000256" key="7">
    <source>
        <dbReference type="ARBA" id="ARBA00022692"/>
    </source>
</evidence>
<feature type="transmembrane region" description="Helical" evidence="12">
    <location>
        <begin position="95"/>
        <end position="115"/>
    </location>
</feature>
<proteinExistence type="predicted"/>
<keyword evidence="6" id="KW-0598">Phosphotransferase system</keyword>